<dbReference type="AlphaFoldDB" id="A0AAD3SJ79"/>
<reference evidence="1" key="1">
    <citation type="submission" date="2023-05" db="EMBL/GenBank/DDBJ databases">
        <title>Nepenthes gracilis genome sequencing.</title>
        <authorList>
            <person name="Fukushima K."/>
        </authorList>
    </citation>
    <scope>NUCLEOTIDE SEQUENCE</scope>
    <source>
        <strain evidence="1">SING2019-196</strain>
    </source>
</reference>
<comment type="caution">
    <text evidence="1">The sequence shown here is derived from an EMBL/GenBank/DDBJ whole genome shotgun (WGS) entry which is preliminary data.</text>
</comment>
<organism evidence="1 2">
    <name type="scientific">Nepenthes gracilis</name>
    <name type="common">Slender pitcher plant</name>
    <dbReference type="NCBI Taxonomy" id="150966"/>
    <lineage>
        <taxon>Eukaryota</taxon>
        <taxon>Viridiplantae</taxon>
        <taxon>Streptophyta</taxon>
        <taxon>Embryophyta</taxon>
        <taxon>Tracheophyta</taxon>
        <taxon>Spermatophyta</taxon>
        <taxon>Magnoliopsida</taxon>
        <taxon>eudicotyledons</taxon>
        <taxon>Gunneridae</taxon>
        <taxon>Pentapetalae</taxon>
        <taxon>Caryophyllales</taxon>
        <taxon>Nepenthaceae</taxon>
        <taxon>Nepenthes</taxon>
    </lineage>
</organism>
<sequence>MGIGLAWSSKVERIQTLEHDRNSLNENAKLNVKYKEDEKTARIGIEILFHKDVVQSSHSGLEEVKFYMDFDFSLTASLPHASDSDEYRQALCLPFVASRCIHGCDETEMAAERLSNES</sequence>
<dbReference type="Proteomes" id="UP001279734">
    <property type="component" value="Unassembled WGS sequence"/>
</dbReference>
<name>A0AAD3SJ79_NEPGR</name>
<evidence type="ECO:0000313" key="2">
    <source>
        <dbReference type="Proteomes" id="UP001279734"/>
    </source>
</evidence>
<keyword evidence="2" id="KW-1185">Reference proteome</keyword>
<protein>
    <submittedName>
        <fullName evidence="1">Uncharacterized protein</fullName>
    </submittedName>
</protein>
<dbReference type="EMBL" id="BSYO01000011">
    <property type="protein sequence ID" value="GMH12082.1"/>
    <property type="molecule type" value="Genomic_DNA"/>
</dbReference>
<proteinExistence type="predicted"/>
<accession>A0AAD3SJ79</accession>
<evidence type="ECO:0000313" key="1">
    <source>
        <dbReference type="EMBL" id="GMH12082.1"/>
    </source>
</evidence>
<gene>
    <name evidence="1" type="ORF">Nepgr_013923</name>
</gene>